<evidence type="ECO:0000313" key="3">
    <source>
        <dbReference type="Proteomes" id="UP000249046"/>
    </source>
</evidence>
<feature type="signal peptide" evidence="1">
    <location>
        <begin position="1"/>
        <end position="21"/>
    </location>
</feature>
<reference evidence="2 3" key="1">
    <citation type="submission" date="2017-08" db="EMBL/GenBank/DDBJ databases">
        <title>Infants hospitalized years apart are colonized by the same room-sourced microbial strains.</title>
        <authorList>
            <person name="Brooks B."/>
            <person name="Olm M.R."/>
            <person name="Firek B.A."/>
            <person name="Baker R."/>
            <person name="Thomas B.C."/>
            <person name="Morowitz M.J."/>
            <person name="Banfield J.F."/>
        </authorList>
    </citation>
    <scope>NUCLEOTIDE SEQUENCE [LARGE SCALE GENOMIC DNA]</scope>
    <source>
        <strain evidence="2">S2_005_003_R2_42</strain>
    </source>
</reference>
<protein>
    <submittedName>
        <fullName evidence="2">Uncharacterized protein</fullName>
    </submittedName>
</protein>
<evidence type="ECO:0000256" key="1">
    <source>
        <dbReference type="SAM" id="SignalP"/>
    </source>
</evidence>
<organism evidence="2 3">
    <name type="scientific">Rhodanobacter denitrificans</name>
    <dbReference type="NCBI Taxonomy" id="666685"/>
    <lineage>
        <taxon>Bacteria</taxon>
        <taxon>Pseudomonadati</taxon>
        <taxon>Pseudomonadota</taxon>
        <taxon>Gammaproteobacteria</taxon>
        <taxon>Lysobacterales</taxon>
        <taxon>Rhodanobacteraceae</taxon>
        <taxon>Rhodanobacter</taxon>
    </lineage>
</organism>
<comment type="caution">
    <text evidence="2">The sequence shown here is derived from an EMBL/GenBank/DDBJ whole genome shotgun (WGS) entry which is preliminary data.</text>
</comment>
<name>A0A2W5KE34_9GAMM</name>
<sequence length="203" mass="21916">MRSTLWAVALSTLASIGAASAGIAAEPAAQLRVTLDGRELRVEAGRPAEVELDGRRVTLRVDELPYRRFTEAGIAFDYPRHLSWEAEPGNWTLDGNSAVVMVFSAAKGEAPDPDAVLDGIEQSLEAVRRAPRESILLGARSGALDGTTMTVTLAGSRLRYEAYQIESRSHDALLVLQDTLTDSGDASAEFVAMRKQLAQTLEF</sequence>
<accession>A0A2W5KE34</accession>
<gene>
    <name evidence="2" type="ORF">DI564_10405</name>
</gene>
<feature type="chain" id="PRO_5016137075" evidence="1">
    <location>
        <begin position="22"/>
        <end position="203"/>
    </location>
</feature>
<keyword evidence="1" id="KW-0732">Signal</keyword>
<proteinExistence type="predicted"/>
<dbReference type="EMBL" id="QFPO01000008">
    <property type="protein sequence ID" value="PZQ13974.1"/>
    <property type="molecule type" value="Genomic_DNA"/>
</dbReference>
<dbReference type="Proteomes" id="UP000249046">
    <property type="component" value="Unassembled WGS sequence"/>
</dbReference>
<evidence type="ECO:0000313" key="2">
    <source>
        <dbReference type="EMBL" id="PZQ13974.1"/>
    </source>
</evidence>
<dbReference type="AlphaFoldDB" id="A0A2W5KE34"/>